<evidence type="ECO:0000313" key="1">
    <source>
        <dbReference type="EMBL" id="AGK84776.1"/>
    </source>
</evidence>
<accession>R4JID1</accession>
<sequence>METTDLLTIIGGIGGVQGVIELVKWWRGRKVQDRQDVAEVVAAENENERKQVSWLENRLAERDKKIDAIYAELRAEQTARLEEVHRRHEVELKLAEAEVKKCHKRGCADRIPPSDY</sequence>
<protein>
    <submittedName>
        <fullName evidence="1">Uncharacterized protein</fullName>
    </submittedName>
</protein>
<gene>
    <name evidence="1" type="ORF">metaSSY_00220</name>
</gene>
<reference evidence="1" key="1">
    <citation type="journal article" date="2013" name="Appl. Environ. Microbiol.">
        <title>Functional screening of a metagenomic library reveals operons responsible for enhanced intestinal colonization by gut commensal microbes.</title>
        <authorList>
            <person name="Yoon M.Y."/>
            <person name="Lee K.M."/>
            <person name="Yoon Y."/>
            <person name="Go J."/>
            <person name="Park Y."/>
            <person name="Cho Y.J."/>
            <person name="Tannock G.W."/>
            <person name="Yoon S.S."/>
        </authorList>
    </citation>
    <scope>NUCLEOTIDE SEQUENCE</scope>
</reference>
<dbReference type="EMBL" id="KC595276">
    <property type="protein sequence ID" value="AGK84776.1"/>
    <property type="molecule type" value="Genomic_DNA"/>
</dbReference>
<organism evidence="1">
    <name type="scientific">uncultured bacterium BAC10G6</name>
    <dbReference type="NCBI Taxonomy" id="1329522"/>
    <lineage>
        <taxon>Bacteria</taxon>
        <taxon>environmental samples</taxon>
    </lineage>
</organism>
<proteinExistence type="predicted"/>
<name>R4JID1_9BACT</name>
<dbReference type="AlphaFoldDB" id="R4JID1"/>